<dbReference type="SMART" id="SM00507">
    <property type="entry name" value="HNHc"/>
    <property type="match status" value="1"/>
</dbReference>
<keyword evidence="1" id="KW-0540">Nuclease</keyword>
<dbReference type="CDD" id="cd00085">
    <property type="entry name" value="HNHc"/>
    <property type="match status" value="1"/>
</dbReference>
<dbReference type="RefSeq" id="WP_088076877.1">
    <property type="nucleotide sequence ID" value="NZ_JAHQCR010000070.1"/>
</dbReference>
<dbReference type="PANTHER" id="PTHR41286:SF1">
    <property type="entry name" value="HNH NUCLEASE YAJD-RELATED"/>
    <property type="match status" value="1"/>
</dbReference>
<dbReference type="InterPro" id="IPR003615">
    <property type="entry name" value="HNH_nuc"/>
</dbReference>
<protein>
    <recommendedName>
        <fullName evidence="4">Putative HNH nuclease YajD</fullName>
    </recommendedName>
</protein>
<keyword evidence="6" id="KW-0255">Endonuclease</keyword>
<dbReference type="Gene3D" id="1.10.30.50">
    <property type="match status" value="1"/>
</dbReference>
<dbReference type="GO" id="GO:0004519">
    <property type="term" value="F:endonuclease activity"/>
    <property type="evidence" value="ECO:0007669"/>
    <property type="project" value="UniProtKB-KW"/>
</dbReference>
<keyword evidence="7" id="KW-1185">Reference proteome</keyword>
<sequence>MPWKPKTICRYPGCHELGSDRYCDKHKKNVAKEQNKSSSRIYTYQWRKVSKVYLKEHPLCINCERDGRLTPATEVDHIIPHNGDMKLFWGQTNWQSLCKKCHSKKTALEDGGFGNVSKHP</sequence>
<gene>
    <name evidence="6" type="ORF">KS407_16925</name>
</gene>
<dbReference type="InterPro" id="IPR002711">
    <property type="entry name" value="HNH"/>
</dbReference>
<feature type="domain" description="HNH nuclease" evidence="5">
    <location>
        <begin position="48"/>
        <end position="103"/>
    </location>
</feature>
<proteinExistence type="inferred from homology"/>
<dbReference type="EMBL" id="JAHQCR010000070">
    <property type="protein sequence ID" value="MBU9723106.1"/>
    <property type="molecule type" value="Genomic_DNA"/>
</dbReference>
<evidence type="ECO:0000313" key="6">
    <source>
        <dbReference type="EMBL" id="MBU9723106.1"/>
    </source>
</evidence>
<keyword evidence="2" id="KW-0378">Hydrolase</keyword>
<evidence type="ECO:0000259" key="5">
    <source>
        <dbReference type="SMART" id="SM00507"/>
    </source>
</evidence>
<dbReference type="Proteomes" id="UP000790580">
    <property type="component" value="Unassembled WGS sequence"/>
</dbReference>
<accession>A0ABS6JYD5</accession>
<dbReference type="PANTHER" id="PTHR41286">
    <property type="entry name" value="HNH NUCLEASE YAJD-RELATED"/>
    <property type="match status" value="1"/>
</dbReference>
<evidence type="ECO:0000256" key="2">
    <source>
        <dbReference type="ARBA" id="ARBA00022801"/>
    </source>
</evidence>
<dbReference type="Pfam" id="PF01844">
    <property type="entry name" value="HNH"/>
    <property type="match status" value="1"/>
</dbReference>
<evidence type="ECO:0000256" key="3">
    <source>
        <dbReference type="ARBA" id="ARBA00038412"/>
    </source>
</evidence>
<comment type="caution">
    <text evidence="6">The sequence shown here is derived from an EMBL/GenBank/DDBJ whole genome shotgun (WGS) entry which is preliminary data.</text>
</comment>
<evidence type="ECO:0000256" key="4">
    <source>
        <dbReference type="ARBA" id="ARBA00040194"/>
    </source>
</evidence>
<name>A0ABS6JYD5_9BACI</name>
<evidence type="ECO:0000256" key="1">
    <source>
        <dbReference type="ARBA" id="ARBA00022722"/>
    </source>
</evidence>
<comment type="similarity">
    <text evidence="3">Belongs to the HNH nuclease family.</text>
</comment>
<reference evidence="6 7" key="1">
    <citation type="submission" date="2021-06" db="EMBL/GenBank/DDBJ databases">
        <title>Bacillus sp. RD4P76, an endophyte from a halophyte.</title>
        <authorList>
            <person name="Sun J.-Q."/>
        </authorList>
    </citation>
    <scope>NUCLEOTIDE SEQUENCE [LARGE SCALE GENOMIC DNA]</scope>
    <source>
        <strain evidence="6 7">JCM 17098</strain>
    </source>
</reference>
<evidence type="ECO:0000313" key="7">
    <source>
        <dbReference type="Proteomes" id="UP000790580"/>
    </source>
</evidence>
<organism evidence="6 7">
    <name type="scientific">Evansella alkalicola</name>
    <dbReference type="NCBI Taxonomy" id="745819"/>
    <lineage>
        <taxon>Bacteria</taxon>
        <taxon>Bacillati</taxon>
        <taxon>Bacillota</taxon>
        <taxon>Bacilli</taxon>
        <taxon>Bacillales</taxon>
        <taxon>Bacillaceae</taxon>
        <taxon>Evansella</taxon>
    </lineage>
</organism>